<keyword evidence="3" id="KW-1185">Reference proteome</keyword>
<evidence type="ECO:0000256" key="1">
    <source>
        <dbReference type="SAM" id="MobiDB-lite"/>
    </source>
</evidence>
<feature type="region of interest" description="Disordered" evidence="1">
    <location>
        <begin position="1"/>
        <end position="22"/>
    </location>
</feature>
<name>A0A1C0U7B5_9GAMM</name>
<accession>A0A1C0U7B5</accession>
<dbReference type="EMBL" id="LOMY01000031">
    <property type="protein sequence ID" value="OCQ53766.1"/>
    <property type="molecule type" value="Genomic_DNA"/>
</dbReference>
<gene>
    <name evidence="2" type="ORF">Ppb6_00992</name>
</gene>
<reference evidence="2 3" key="1">
    <citation type="submission" date="2015-12" db="EMBL/GenBank/DDBJ databases">
        <title>Genome comparisons provide insights into the role of secondary metabolites in the pathogenic phase of the Photorhabdus life cycle.</title>
        <authorList>
            <person name="Tobias N.J."/>
            <person name="Mishra B."/>
            <person name="Gupta D.K."/>
            <person name="Thines M."/>
            <person name="Stinear T.P."/>
            <person name="Bode H.B."/>
        </authorList>
    </citation>
    <scope>NUCLEOTIDE SEQUENCE [LARGE SCALE GENOMIC DNA]</scope>
    <source>
        <strain evidence="2 3">PB68.1</strain>
    </source>
</reference>
<organism evidence="2 3">
    <name type="scientific">Photorhabdus australis subsp. thailandensis</name>
    <dbReference type="NCBI Taxonomy" id="2805096"/>
    <lineage>
        <taxon>Bacteria</taxon>
        <taxon>Pseudomonadati</taxon>
        <taxon>Pseudomonadota</taxon>
        <taxon>Gammaproteobacteria</taxon>
        <taxon>Enterobacterales</taxon>
        <taxon>Morganellaceae</taxon>
        <taxon>Photorhabdus</taxon>
    </lineage>
</organism>
<comment type="caution">
    <text evidence="2">The sequence shown here is derived from an EMBL/GenBank/DDBJ whole genome shotgun (WGS) entry which is preliminary data.</text>
</comment>
<evidence type="ECO:0000313" key="3">
    <source>
        <dbReference type="Proteomes" id="UP000093476"/>
    </source>
</evidence>
<evidence type="ECO:0000313" key="2">
    <source>
        <dbReference type="EMBL" id="OCQ53766.1"/>
    </source>
</evidence>
<proteinExistence type="predicted"/>
<dbReference type="AlphaFoldDB" id="A0A1C0U7B5"/>
<dbReference type="Proteomes" id="UP000093476">
    <property type="component" value="Unassembled WGS sequence"/>
</dbReference>
<sequence length="82" mass="9461">MRPDKAAHTQPQISNPGVSHLHEKSKIITTSKLKSPHDIDIVTSIEIRGYIVVLNSHMLEIVMQQKQRTLEILFFLFHKCDK</sequence>
<protein>
    <submittedName>
        <fullName evidence="2">Uncharacterized protein</fullName>
    </submittedName>
</protein>